<evidence type="ECO:0000256" key="1">
    <source>
        <dbReference type="SAM" id="MobiDB-lite"/>
    </source>
</evidence>
<feature type="compositionally biased region" description="Basic and acidic residues" evidence="1">
    <location>
        <begin position="471"/>
        <end position="481"/>
    </location>
</feature>
<feature type="compositionally biased region" description="Basic residues" evidence="1">
    <location>
        <begin position="609"/>
        <end position="620"/>
    </location>
</feature>
<proteinExistence type="predicted"/>
<feature type="compositionally biased region" description="Basic and acidic residues" evidence="1">
    <location>
        <begin position="635"/>
        <end position="650"/>
    </location>
</feature>
<feature type="compositionally biased region" description="Basic and acidic residues" evidence="1">
    <location>
        <begin position="544"/>
        <end position="556"/>
    </location>
</feature>
<feature type="compositionally biased region" description="Basic and acidic residues" evidence="1">
    <location>
        <begin position="409"/>
        <end position="421"/>
    </location>
</feature>
<accession>A0A8K0JVA8</accession>
<evidence type="ECO:0000313" key="3">
    <source>
        <dbReference type="Proteomes" id="UP000792457"/>
    </source>
</evidence>
<feature type="compositionally biased region" description="Basic and acidic residues" evidence="1">
    <location>
        <begin position="1023"/>
        <end position="1032"/>
    </location>
</feature>
<feature type="compositionally biased region" description="Low complexity" evidence="1">
    <location>
        <begin position="737"/>
        <end position="751"/>
    </location>
</feature>
<feature type="compositionally biased region" description="Basic and acidic residues" evidence="1">
    <location>
        <begin position="112"/>
        <end position="122"/>
    </location>
</feature>
<feature type="compositionally biased region" description="Basic and acidic residues" evidence="1">
    <location>
        <begin position="221"/>
        <end position="249"/>
    </location>
</feature>
<feature type="compositionally biased region" description="Low complexity" evidence="1">
    <location>
        <begin position="842"/>
        <end position="912"/>
    </location>
</feature>
<gene>
    <name evidence="2" type="ORF">J437_LFUL004558</name>
</gene>
<feature type="compositionally biased region" description="Acidic residues" evidence="1">
    <location>
        <begin position="519"/>
        <end position="529"/>
    </location>
</feature>
<sequence length="1557" mass="167868">MALEIKSVIAEISLSSRDQKRSGHTTHRSRSRSADGHRRPQTSPFFIAKGAKHGEKEFPLRLLKHTKTRPPLSYCENPETAAPPQPTTRKEAFATEHPDVVNIMQVVTEASSGKDVEGKEQAAEPSGLAALRVSYEGGDEDDGDDETKRQDRPWFPDASSFMSDSEVKAHHENNDSLEEDGPPIRVKEEDISNEFDAAPDDALMPENLKDVSEEDEEENIKEEKVVDKRLLLNESESIVHSRWDSDPDSRGMSALEAVEKNSNSPNTQEMQEKNAVRDERKRSDERHDYSEAREGSDSDDNLGSENSEEDSEIEEKKGQQLASEYEEFMKAVSVGGEDDDAGDWGSGVDDGESGEDHQESDSSEHNSSKQNNATHARSSEVELGSDVHSSDDEAQNIAKHSSSESDNSAVEKAKSVNETKKRIFGKKKLGEKKDSGKLEESDGGCDSDGEMQVPRKKRKLSAKKSTGSGEIARKRGSEEKKKKLKVKEKSQKKKREKEKKRKKKKEKKKKRGRKKEDSSDLESESEEASDDAKVMSSGKSGRTKQGERKRLHKGEQSSDEATTDNSSDSSEEEEKKRKKRKKKKKRHAKEDGDRTKDEVEENVDEGKKGKVHSGKKKKGHESKNKRGGSDNSDCSEEKLEEISHSDEKVKLNAACDESVNGKENGIEEGSGKGAKKQKLKERGRKKKRKGSPINTKKHNSTRRRSPSTSDGSPTPGRGSHSRESISKVQGRRGGTNESGQSSLDSNSSGGNKKPGDSSESLRHWESSRVGGGRCYEEARTTICERGKEPSNKISTSAEISCKGKKGRALGHKEKSFRQSTVKGKRSTSDSKRIVTECSRNTSSSSSSPSSLSSVSSSSSSESSFSSQSDSTSSSTSSSSSSSSSNSSTSSMSTSSSSESSSVSSFPCSPPSSKVEAAFCEEVEPLKDERLPAEMSVKCAEICDSFESDPSCSPVSKEDFLEEDDTSDFVGSVKLTCKQTSLSETLECGQVSHLEQYKDHSPVKSIPKAGSSESKFISNANEPTFRESSETDVDAKSVTNIVQRITALPSRPSRWDTRPVGSGMQAGSAVGKSVTQEWELPMSGLPVLPVPFPTCQSKPIEDLPSSIQGVPKPVASPWGVEAAGNKSVLPSSDLSLNPIRGLADSTISDSELGGKCVGIGGQQQVNLKSSKGNFSVALERPHVSDHRTISSENDEMVELYARESDHFVQPSREGVNMYLESRQQFHPADDRLMEHDAGGYAVDESCSDKKPESASMKFGAVRKDYDQAVAPETESAPTDWDDPEAFVGSGLGGIKSHVIQVGNFLQVVPSEQPIVSRAFSNPTPPVPAAVPLAVASTGVPLAPVPPATVISGVPPVAAPISSASVTYPSPIAPLSSSFQSPCISSPSSSSIVLPSAVAAPAVVPPLSVTPVSPSLGPVSSPVPSNIPTSIPTVASLIPSLTTAVPTHASPTPTLSQIPLLASLAPASSCAGISQLPLDPAAFLGSLISHALAFEKQQQTLLQSPSCSPLVVGQGEEVPKELPINTEKETKKIEKRKKVKGNLQSSEVRKINFLHLIEV</sequence>
<dbReference type="EMBL" id="KZ308136">
    <property type="protein sequence ID" value="KAG8222522.1"/>
    <property type="molecule type" value="Genomic_DNA"/>
</dbReference>
<reference evidence="2" key="1">
    <citation type="submission" date="2013-04" db="EMBL/GenBank/DDBJ databases">
        <authorList>
            <person name="Qu J."/>
            <person name="Murali S.C."/>
            <person name="Bandaranaike D."/>
            <person name="Bellair M."/>
            <person name="Blankenburg K."/>
            <person name="Chao H."/>
            <person name="Dinh H."/>
            <person name="Doddapaneni H."/>
            <person name="Downs B."/>
            <person name="Dugan-Rocha S."/>
            <person name="Elkadiri S."/>
            <person name="Gnanaolivu R.D."/>
            <person name="Hernandez B."/>
            <person name="Javaid M."/>
            <person name="Jayaseelan J.C."/>
            <person name="Lee S."/>
            <person name="Li M."/>
            <person name="Ming W."/>
            <person name="Munidasa M."/>
            <person name="Muniz J."/>
            <person name="Nguyen L."/>
            <person name="Ongeri F."/>
            <person name="Osuji N."/>
            <person name="Pu L.-L."/>
            <person name="Puazo M."/>
            <person name="Qu C."/>
            <person name="Quiroz J."/>
            <person name="Raj R."/>
            <person name="Weissenberger G."/>
            <person name="Xin Y."/>
            <person name="Zou X."/>
            <person name="Han Y."/>
            <person name="Richards S."/>
            <person name="Worley K."/>
            <person name="Muzny D."/>
            <person name="Gibbs R."/>
        </authorList>
    </citation>
    <scope>NUCLEOTIDE SEQUENCE</scope>
    <source>
        <strain evidence="2">Sampled in the wild</strain>
    </source>
</reference>
<feature type="compositionally biased region" description="Basic residues" evidence="1">
    <location>
        <begin position="576"/>
        <end position="587"/>
    </location>
</feature>
<feature type="compositionally biased region" description="Basic residues" evidence="1">
    <location>
        <begin position="673"/>
        <end position="705"/>
    </location>
</feature>
<comment type="caution">
    <text evidence="2">The sequence shown here is derived from an EMBL/GenBank/DDBJ whole genome shotgun (WGS) entry which is preliminary data.</text>
</comment>
<dbReference type="PANTHER" id="PTHR34660">
    <property type="entry name" value="MYB-LIKE PROTEIN X"/>
    <property type="match status" value="1"/>
</dbReference>
<protein>
    <submittedName>
        <fullName evidence="2">Uncharacterized protein</fullName>
    </submittedName>
</protein>
<feature type="region of interest" description="Disordered" evidence="1">
    <location>
        <begin position="69"/>
        <end position="93"/>
    </location>
</feature>
<keyword evidence="3" id="KW-1185">Reference proteome</keyword>
<reference evidence="2" key="2">
    <citation type="submission" date="2017-10" db="EMBL/GenBank/DDBJ databases">
        <title>Ladona fulva Genome sequencing and assembly.</title>
        <authorList>
            <person name="Murali S."/>
            <person name="Richards S."/>
            <person name="Bandaranaike D."/>
            <person name="Bellair M."/>
            <person name="Blankenburg K."/>
            <person name="Chao H."/>
            <person name="Dinh H."/>
            <person name="Doddapaneni H."/>
            <person name="Dugan-Rocha S."/>
            <person name="Elkadiri S."/>
            <person name="Gnanaolivu R."/>
            <person name="Hernandez B."/>
            <person name="Skinner E."/>
            <person name="Javaid M."/>
            <person name="Lee S."/>
            <person name="Li M."/>
            <person name="Ming W."/>
            <person name="Munidasa M."/>
            <person name="Muniz J."/>
            <person name="Nguyen L."/>
            <person name="Hughes D."/>
            <person name="Osuji N."/>
            <person name="Pu L.-L."/>
            <person name="Puazo M."/>
            <person name="Qu C."/>
            <person name="Quiroz J."/>
            <person name="Raj R."/>
            <person name="Weissenberger G."/>
            <person name="Xin Y."/>
            <person name="Zou X."/>
            <person name="Han Y."/>
            <person name="Worley K."/>
            <person name="Muzny D."/>
            <person name="Gibbs R."/>
        </authorList>
    </citation>
    <scope>NUCLEOTIDE SEQUENCE</scope>
    <source>
        <strain evidence="2">Sampled in the wild</strain>
    </source>
</reference>
<feature type="compositionally biased region" description="Basic and acidic residues" evidence="1">
    <location>
        <begin position="165"/>
        <end position="174"/>
    </location>
</feature>
<feature type="compositionally biased region" description="Basic and acidic residues" evidence="1">
    <location>
        <begin position="270"/>
        <end position="296"/>
    </location>
</feature>
<feature type="compositionally biased region" description="Basic residues" evidence="1">
    <location>
        <begin position="22"/>
        <end position="31"/>
    </location>
</feature>
<feature type="compositionally biased region" description="Acidic residues" evidence="1">
    <location>
        <begin position="297"/>
        <end position="313"/>
    </location>
</feature>
<feature type="compositionally biased region" description="Basic residues" evidence="1">
    <location>
        <begin position="482"/>
        <end position="513"/>
    </location>
</feature>
<feature type="compositionally biased region" description="Basic and acidic residues" evidence="1">
    <location>
        <begin position="588"/>
        <end position="597"/>
    </location>
</feature>
<organism evidence="2 3">
    <name type="scientific">Ladona fulva</name>
    <name type="common">Scarce chaser dragonfly</name>
    <name type="synonym">Libellula fulva</name>
    <dbReference type="NCBI Taxonomy" id="123851"/>
    <lineage>
        <taxon>Eukaryota</taxon>
        <taxon>Metazoa</taxon>
        <taxon>Ecdysozoa</taxon>
        <taxon>Arthropoda</taxon>
        <taxon>Hexapoda</taxon>
        <taxon>Insecta</taxon>
        <taxon>Pterygota</taxon>
        <taxon>Palaeoptera</taxon>
        <taxon>Odonata</taxon>
        <taxon>Epiprocta</taxon>
        <taxon>Anisoptera</taxon>
        <taxon>Libelluloidea</taxon>
        <taxon>Libellulidae</taxon>
        <taxon>Ladona</taxon>
    </lineage>
</organism>
<feature type="region of interest" description="Disordered" evidence="1">
    <location>
        <begin position="110"/>
        <end position="912"/>
    </location>
</feature>
<feature type="compositionally biased region" description="Low complexity" evidence="1">
    <location>
        <begin position="706"/>
        <end position="718"/>
    </location>
</feature>
<feature type="region of interest" description="Disordered" evidence="1">
    <location>
        <begin position="998"/>
        <end position="1032"/>
    </location>
</feature>
<feature type="region of interest" description="Disordered" evidence="1">
    <location>
        <begin position="12"/>
        <end position="51"/>
    </location>
</feature>
<dbReference type="Proteomes" id="UP000792457">
    <property type="component" value="Unassembled WGS sequence"/>
</dbReference>
<evidence type="ECO:0000313" key="2">
    <source>
        <dbReference type="EMBL" id="KAG8222522.1"/>
    </source>
</evidence>
<feature type="compositionally biased region" description="Polar residues" evidence="1">
    <location>
        <begin position="1010"/>
        <end position="1021"/>
    </location>
</feature>
<feature type="compositionally biased region" description="Polar residues" evidence="1">
    <location>
        <begin position="260"/>
        <end position="269"/>
    </location>
</feature>
<name>A0A8K0JVA8_LADFU</name>
<feature type="compositionally biased region" description="Basic and acidic residues" evidence="1">
    <location>
        <begin position="753"/>
        <end position="766"/>
    </location>
</feature>
<feature type="compositionally biased region" description="Polar residues" evidence="1">
    <location>
        <begin position="398"/>
        <end position="408"/>
    </location>
</feature>
<feature type="compositionally biased region" description="Basic and acidic residues" evidence="1">
    <location>
        <begin position="354"/>
        <end position="367"/>
    </location>
</feature>
<dbReference type="PANTHER" id="PTHR34660:SF3">
    <property type="entry name" value="RRM DOMAIN-CONTAINING PROTEIN"/>
    <property type="match status" value="1"/>
</dbReference>
<feature type="compositionally biased region" description="Basic and acidic residues" evidence="1">
    <location>
        <begin position="774"/>
        <end position="790"/>
    </location>
</feature>
<feature type="compositionally biased region" description="Basic and acidic residues" evidence="1">
    <location>
        <begin position="431"/>
        <end position="440"/>
    </location>
</feature>